<keyword evidence="5" id="KW-1185">Reference proteome</keyword>
<sequence>MTKFDFTLCLLGTVLAVICSLALWRLAFLSTDLAYLALLPLGLMVAIGAYKNAIDRRRALLSATLQSTSPLQPIARGRLFTAFTATSVAVFCIAALGYKSLFAGLEELVAAIAIIGISVASYALGLRWFARDVVETSLSWFSAKFAFLVTCVVSIFPYIWIEMAFVTRLGAIDADFNEAIGVSLARLPARNSLLDEIVSIIIFLDTVRLWVVARFDSAAIWIIYGIYAALICTVIATTAISIATLYHSHIVPTRKRPLDQAGEPE</sequence>
<dbReference type="EMBL" id="FBYC01000004">
    <property type="protein sequence ID" value="CUX80018.1"/>
    <property type="molecule type" value="Genomic_DNA"/>
</dbReference>
<feature type="transmembrane region" description="Helical" evidence="1">
    <location>
        <begin position="33"/>
        <end position="50"/>
    </location>
</feature>
<evidence type="ECO:0000313" key="3">
    <source>
        <dbReference type="EMBL" id="KPP91260.1"/>
    </source>
</evidence>
<dbReference type="AlphaFoldDB" id="A0A0P7WKL8"/>
<evidence type="ECO:0000313" key="5">
    <source>
        <dbReference type="Proteomes" id="UP000182045"/>
    </source>
</evidence>
<keyword evidence="1" id="KW-0812">Transmembrane</keyword>
<feature type="transmembrane region" description="Helical" evidence="1">
    <location>
        <begin position="79"/>
        <end position="98"/>
    </location>
</feature>
<evidence type="ECO:0000313" key="4">
    <source>
        <dbReference type="Proteomes" id="UP000050413"/>
    </source>
</evidence>
<organism evidence="3 4">
    <name type="scientific">Roseibaca calidilacus</name>
    <dbReference type="NCBI Taxonomy" id="1666912"/>
    <lineage>
        <taxon>Bacteria</taxon>
        <taxon>Pseudomonadati</taxon>
        <taxon>Pseudomonadota</taxon>
        <taxon>Alphaproteobacteria</taxon>
        <taxon>Rhodobacterales</taxon>
        <taxon>Paracoccaceae</taxon>
        <taxon>Roseinatronobacter</taxon>
    </lineage>
</organism>
<comment type="caution">
    <text evidence="3">The sequence shown here is derived from an EMBL/GenBank/DDBJ whole genome shotgun (WGS) entry which is preliminary data.</text>
</comment>
<name>A0A0P7WKL8_9RHOB</name>
<dbReference type="Proteomes" id="UP000182045">
    <property type="component" value="Unassembled WGS sequence"/>
</dbReference>
<gene>
    <name evidence="2" type="ORF">Ga0058931_0723</name>
    <name evidence="3" type="ORF">HLUCCA05_14430</name>
</gene>
<feature type="transmembrane region" description="Helical" evidence="1">
    <location>
        <begin position="141"/>
        <end position="161"/>
    </location>
</feature>
<protein>
    <submittedName>
        <fullName evidence="3">Uncharacterized protein</fullName>
    </submittedName>
</protein>
<keyword evidence="1" id="KW-0472">Membrane</keyword>
<dbReference type="EMBL" id="LJSG01000014">
    <property type="protein sequence ID" value="KPP91260.1"/>
    <property type="molecule type" value="Genomic_DNA"/>
</dbReference>
<evidence type="ECO:0000256" key="1">
    <source>
        <dbReference type="SAM" id="Phobius"/>
    </source>
</evidence>
<proteinExistence type="predicted"/>
<dbReference type="OrthoDB" id="7867631at2"/>
<reference evidence="2 5" key="2">
    <citation type="submission" date="2016-01" db="EMBL/GenBank/DDBJ databases">
        <authorList>
            <person name="Varghese N."/>
        </authorList>
    </citation>
    <scope>NUCLEOTIDE SEQUENCE [LARGE SCALE GENOMIC DNA]</scope>
    <source>
        <strain evidence="2 5">HL-91</strain>
    </source>
</reference>
<feature type="transmembrane region" description="Helical" evidence="1">
    <location>
        <begin position="218"/>
        <end position="246"/>
    </location>
</feature>
<dbReference type="Proteomes" id="UP000050413">
    <property type="component" value="Unassembled WGS sequence"/>
</dbReference>
<accession>A0A0P7WKL8</accession>
<evidence type="ECO:0000313" key="2">
    <source>
        <dbReference type="EMBL" id="CUX80018.1"/>
    </source>
</evidence>
<feature type="transmembrane region" description="Helical" evidence="1">
    <location>
        <begin position="110"/>
        <end position="129"/>
    </location>
</feature>
<dbReference type="RefSeq" id="WP_072244969.1">
    <property type="nucleotide sequence ID" value="NZ_FBYC01000004.1"/>
</dbReference>
<keyword evidence="1" id="KW-1133">Transmembrane helix</keyword>
<reference evidence="3 4" key="1">
    <citation type="submission" date="2015-09" db="EMBL/GenBank/DDBJ databases">
        <title>Identification and resolution of microdiversity through metagenomic sequencing of parallel consortia.</title>
        <authorList>
            <person name="Nelson W.C."/>
            <person name="Romine M.F."/>
            <person name="Lindemann S.R."/>
        </authorList>
    </citation>
    <scope>NUCLEOTIDE SEQUENCE [LARGE SCALE GENOMIC DNA]</scope>
    <source>
        <strain evidence="3">HL-91</strain>
    </source>
</reference>
<feature type="transmembrane region" description="Helical" evidence="1">
    <location>
        <begin position="7"/>
        <end position="27"/>
    </location>
</feature>